<dbReference type="InterPro" id="IPR006119">
    <property type="entry name" value="Resolv_N"/>
</dbReference>
<feature type="active site" description="O-(5'-phospho-DNA)-serine intermediate" evidence="4 5">
    <location>
        <position position="15"/>
    </location>
</feature>
<evidence type="ECO:0000256" key="5">
    <source>
        <dbReference type="PROSITE-ProRule" id="PRU10137"/>
    </source>
</evidence>
<dbReference type="PANTHER" id="PTHR30461">
    <property type="entry name" value="DNA-INVERTASE FROM LAMBDOID PROPHAGE"/>
    <property type="match status" value="1"/>
</dbReference>
<dbReference type="Proteomes" id="UP000886724">
    <property type="component" value="Unassembled WGS sequence"/>
</dbReference>
<feature type="coiled-coil region" evidence="6">
    <location>
        <begin position="355"/>
        <end position="403"/>
    </location>
</feature>
<name>A0A9D1XNS8_9FIRM</name>
<dbReference type="SMART" id="SM00857">
    <property type="entry name" value="Resolvase"/>
    <property type="match status" value="1"/>
</dbReference>
<reference evidence="9" key="1">
    <citation type="journal article" date="2021" name="PeerJ">
        <title>Extensive microbial diversity within the chicken gut microbiome revealed by metagenomics and culture.</title>
        <authorList>
            <person name="Gilroy R."/>
            <person name="Ravi A."/>
            <person name="Getino M."/>
            <person name="Pursley I."/>
            <person name="Horton D.L."/>
            <person name="Alikhan N.F."/>
            <person name="Baker D."/>
            <person name="Gharbi K."/>
            <person name="Hall N."/>
            <person name="Watson M."/>
            <person name="Adriaenssens E.M."/>
            <person name="Foster-Nyarko E."/>
            <person name="Jarju S."/>
            <person name="Secka A."/>
            <person name="Antonio M."/>
            <person name="Oren A."/>
            <person name="Chaudhuri R.R."/>
            <person name="La Ragione R."/>
            <person name="Hildebrand F."/>
            <person name="Pallen M.J."/>
        </authorList>
    </citation>
    <scope>NUCLEOTIDE SEQUENCE</scope>
    <source>
        <strain evidence="9">ChiGjej1B1-14440</strain>
    </source>
</reference>
<dbReference type="InterPro" id="IPR050639">
    <property type="entry name" value="SSR_resolvase"/>
</dbReference>
<gene>
    <name evidence="9" type="ORF">H9980_12300</name>
</gene>
<dbReference type="InterPro" id="IPR036162">
    <property type="entry name" value="Resolvase-like_N_sf"/>
</dbReference>
<dbReference type="InterPro" id="IPR038109">
    <property type="entry name" value="DNA_bind_recomb_sf"/>
</dbReference>
<evidence type="ECO:0000256" key="1">
    <source>
        <dbReference type="ARBA" id="ARBA00022908"/>
    </source>
</evidence>
<proteinExistence type="predicted"/>
<dbReference type="AlphaFoldDB" id="A0A9D1XNS8"/>
<dbReference type="PROSITE" id="PS00397">
    <property type="entry name" value="RECOMBINASES_1"/>
    <property type="match status" value="1"/>
</dbReference>
<dbReference type="GO" id="GO:0000150">
    <property type="term" value="F:DNA strand exchange activity"/>
    <property type="evidence" value="ECO:0007669"/>
    <property type="project" value="InterPro"/>
</dbReference>
<dbReference type="PROSITE" id="PS51736">
    <property type="entry name" value="RECOMBINASES_3"/>
    <property type="match status" value="1"/>
</dbReference>
<protein>
    <submittedName>
        <fullName evidence="9">Recombinase family protein</fullName>
    </submittedName>
</protein>
<reference evidence="9" key="2">
    <citation type="submission" date="2021-04" db="EMBL/GenBank/DDBJ databases">
        <authorList>
            <person name="Gilroy R."/>
        </authorList>
    </citation>
    <scope>NUCLEOTIDE SEQUENCE</scope>
    <source>
        <strain evidence="9">ChiGjej1B1-14440</strain>
    </source>
</reference>
<keyword evidence="2" id="KW-0238">DNA-binding</keyword>
<feature type="domain" description="Resolvase/invertase-type recombinase catalytic" evidence="7">
    <location>
        <begin position="7"/>
        <end position="155"/>
    </location>
</feature>
<evidence type="ECO:0000256" key="3">
    <source>
        <dbReference type="ARBA" id="ARBA00023172"/>
    </source>
</evidence>
<dbReference type="PROSITE" id="PS51737">
    <property type="entry name" value="RECOMBINASE_DNA_BIND"/>
    <property type="match status" value="1"/>
</dbReference>
<dbReference type="InterPro" id="IPR006118">
    <property type="entry name" value="Recombinase_CS"/>
</dbReference>
<evidence type="ECO:0000256" key="2">
    <source>
        <dbReference type="ARBA" id="ARBA00023125"/>
    </source>
</evidence>
<dbReference type="EMBL" id="DXET01000279">
    <property type="protein sequence ID" value="HIX82729.1"/>
    <property type="molecule type" value="Genomic_DNA"/>
</dbReference>
<dbReference type="Pfam" id="PF07508">
    <property type="entry name" value="Recombinase"/>
    <property type="match status" value="1"/>
</dbReference>
<dbReference type="Gene3D" id="3.90.1750.20">
    <property type="entry name" value="Putative Large Serine Recombinase, Chain B, Domain 2"/>
    <property type="match status" value="1"/>
</dbReference>
<evidence type="ECO:0000256" key="4">
    <source>
        <dbReference type="PIRSR" id="PIRSR606118-50"/>
    </source>
</evidence>
<feature type="domain" description="Recombinase" evidence="8">
    <location>
        <begin position="162"/>
        <end position="269"/>
    </location>
</feature>
<dbReference type="GO" id="GO:0003677">
    <property type="term" value="F:DNA binding"/>
    <property type="evidence" value="ECO:0007669"/>
    <property type="project" value="UniProtKB-KW"/>
</dbReference>
<evidence type="ECO:0000259" key="8">
    <source>
        <dbReference type="PROSITE" id="PS51737"/>
    </source>
</evidence>
<dbReference type="Gene3D" id="3.40.50.1390">
    <property type="entry name" value="Resolvase, N-terminal catalytic domain"/>
    <property type="match status" value="1"/>
</dbReference>
<comment type="caution">
    <text evidence="9">The sequence shown here is derived from an EMBL/GenBank/DDBJ whole genome shotgun (WGS) entry which is preliminary data.</text>
</comment>
<accession>A0A9D1XNS8</accession>
<sequence>MNKEKKVAGLYIRVSTEDQAREGFSLPEQEKRLRAMCEYKGYEIYKVYKDAGISAKTGTSRPGFEELLQDIRDKKCNTIVVLKLDRLTRSVFDWEKIIRFLEENDAYLDCANDDINTTNANGKMVSRILTSVSQNEIERTSERTKFGMVGAIKEGHIPHKAPFGYKHENKKLIPDEATKDQVIRIFNLYYQGNSYQTISNLYNKEKVFGKTNWKDSTILKIIENPIYKGDFIHGKRTKNPTYYEDVVEPLISKELWEECQVQKKKNSRNYKRNEDYLFLQKLKCPHCNRILAGKATRKKNGSIYYYYYCHDCKINIKETDIEKEFDNFIEDIQEYDLVVNQTLLPMIKTKLNNPKEKLIKELKEQNVKAERIRKAYINGSFTIEEYDIEKNIVDKAIKDLESKIRDCDICNELKFTPEDILIKRDLDYINQIVYPEEYEEHTYMWKDYTREEKSDLIMRYVDNVELTLCGKNKVKIGEVFFRESMCKPCNDLYDAGFLAKKDYAILGNVGMKLRFSEYLPIEKVSEIVFTLRQYYNVGYFEATYYYDNKVMFFNDYQNRNIVRIFPIEDYKKKNKLDTLELGVIYIGNNEKCLIDNKEDLFNTIPERTNCITYELDEDIKKRKLEIEKEIKEFREKIMNK</sequence>
<evidence type="ECO:0000259" key="7">
    <source>
        <dbReference type="PROSITE" id="PS51736"/>
    </source>
</evidence>
<dbReference type="GO" id="GO:0015074">
    <property type="term" value="P:DNA integration"/>
    <property type="evidence" value="ECO:0007669"/>
    <property type="project" value="UniProtKB-KW"/>
</dbReference>
<evidence type="ECO:0000256" key="6">
    <source>
        <dbReference type="SAM" id="Coils"/>
    </source>
</evidence>
<organism evidence="9 10">
    <name type="scientific">Candidatus Erysipelatoclostridium merdavium</name>
    <dbReference type="NCBI Taxonomy" id="2838566"/>
    <lineage>
        <taxon>Bacteria</taxon>
        <taxon>Bacillati</taxon>
        <taxon>Bacillota</taxon>
        <taxon>Erysipelotrichia</taxon>
        <taxon>Erysipelotrichales</taxon>
        <taxon>Erysipelotrichales incertae sedis</taxon>
    </lineage>
</organism>
<dbReference type="CDD" id="cd00338">
    <property type="entry name" value="Ser_Recombinase"/>
    <property type="match status" value="1"/>
</dbReference>
<keyword evidence="3" id="KW-0233">DNA recombination</keyword>
<evidence type="ECO:0000313" key="9">
    <source>
        <dbReference type="EMBL" id="HIX82729.1"/>
    </source>
</evidence>
<keyword evidence="1" id="KW-0229">DNA integration</keyword>
<dbReference type="PANTHER" id="PTHR30461:SF23">
    <property type="entry name" value="DNA RECOMBINASE-RELATED"/>
    <property type="match status" value="1"/>
</dbReference>
<evidence type="ECO:0000313" key="10">
    <source>
        <dbReference type="Proteomes" id="UP000886724"/>
    </source>
</evidence>
<dbReference type="SUPFAM" id="SSF53041">
    <property type="entry name" value="Resolvase-like"/>
    <property type="match status" value="1"/>
</dbReference>
<dbReference type="InterPro" id="IPR011109">
    <property type="entry name" value="DNA_bind_recombinase_dom"/>
</dbReference>
<dbReference type="Pfam" id="PF00239">
    <property type="entry name" value="Resolvase"/>
    <property type="match status" value="1"/>
</dbReference>
<keyword evidence="6" id="KW-0175">Coiled coil</keyword>